<dbReference type="PRINTS" id="PR01210">
    <property type="entry name" value="GGTRANSPTASE"/>
</dbReference>
<dbReference type="GO" id="GO:0006750">
    <property type="term" value="P:glutathione biosynthetic process"/>
    <property type="evidence" value="ECO:0007669"/>
    <property type="project" value="UniProtKB-KW"/>
</dbReference>
<dbReference type="EC" id="2.3.2.2" evidence="11"/>
<comment type="catalytic activity">
    <reaction evidence="8 11">
        <text>an N-terminal (5-L-glutamyl)-[peptide] + an alpha-amino acid = 5-L-glutamyl amino acid + an N-terminal L-alpha-aminoacyl-[peptide]</text>
        <dbReference type="Rhea" id="RHEA:23904"/>
        <dbReference type="Rhea" id="RHEA-COMP:9780"/>
        <dbReference type="Rhea" id="RHEA-COMP:9795"/>
        <dbReference type="ChEBI" id="CHEBI:77644"/>
        <dbReference type="ChEBI" id="CHEBI:78597"/>
        <dbReference type="ChEBI" id="CHEBI:78599"/>
        <dbReference type="ChEBI" id="CHEBI:78608"/>
        <dbReference type="EC" id="2.3.2.2"/>
    </reaction>
</comment>
<sequence>MKLFLILTLTLSACLSSQDYLDYPHPYHSTETTKGMVVSQNYLSSDIGAEILSKGGNAVDAAIAVGFSLTATLPRAGNIGGGGFMLVYDKKTESIISFDFRSMSPKLATPDVYKVNGVHQYELSEEGYKAIAVPGTVAGLIEAHEMFGTMDLADLVNPTIELLKEGVPVTDDLYWAINDTESLKNDPESKKIYLADEVIRGGKLFIEDLIKTMELIRDFGKAGFYDGENAERIEKAMIENGGLIRKSDLKEYKVNVGKPIATTYRGHTVFTQGPPSGGGVAVITALNVLENFNLSELSPNSGKYLHLLAEAMKLGHQSRSRYIGDPNFSNIPLEEIISKDLGVKKSKKINLKRASSMESINKWVTRLERNFKESKDTTHYSIIDESGNAVSVTYTLGFSFGSGVTIPGTGILTNSQMNNFAHDYGEIGSLRRGASPANKLEQYKRPMSTMCPILVFDNKNNLKLITGSPGGSKIPDINLQVVLNVVDFGLDIGAATMMPRIHQDYQSVEMDIEKFLNFDTRRVLKIYGHKLEESDTIGSTQSILIDGDSKYGYADLRRPNAKVSVQK</sequence>
<evidence type="ECO:0000256" key="9">
    <source>
        <dbReference type="PIRSR" id="PIRSR600101-1"/>
    </source>
</evidence>
<comment type="PTM">
    <text evidence="11">Cleaved by autocatalysis into a large and a small subunit.</text>
</comment>
<dbReference type="Proteomes" id="UP001056381">
    <property type="component" value="Chromosome"/>
</dbReference>
<evidence type="ECO:0000256" key="1">
    <source>
        <dbReference type="ARBA" id="ARBA00001049"/>
    </source>
</evidence>
<dbReference type="GO" id="GO:0006751">
    <property type="term" value="P:glutathione catabolic process"/>
    <property type="evidence" value="ECO:0007669"/>
    <property type="project" value="UniProtKB-UniRule"/>
</dbReference>
<dbReference type="InterPro" id="IPR051792">
    <property type="entry name" value="GGT_bact"/>
</dbReference>
<evidence type="ECO:0000256" key="10">
    <source>
        <dbReference type="PIRSR" id="PIRSR600101-2"/>
    </source>
</evidence>
<evidence type="ECO:0000256" key="3">
    <source>
        <dbReference type="ARBA" id="ARBA00009381"/>
    </source>
</evidence>
<dbReference type="Gene3D" id="3.60.20.40">
    <property type="match status" value="1"/>
</dbReference>
<reference evidence="12" key="1">
    <citation type="submission" date="2022-05" db="EMBL/GenBank/DDBJ databases">
        <title>Single-amplified genomics reveal most streamlined microbe among free-living bacteria.</title>
        <authorList>
            <person name="Roda-Garcia J."/>
            <person name="Haro-Moreno J.M."/>
            <person name="Rodriguez-Valera F."/>
            <person name="Almagro-Moreno S."/>
            <person name="Lopez-Perez M."/>
        </authorList>
    </citation>
    <scope>NUCLEOTIDE SEQUENCE</scope>
    <source>
        <strain evidence="12">TMED112-D2-2</strain>
    </source>
</reference>
<evidence type="ECO:0000256" key="2">
    <source>
        <dbReference type="ARBA" id="ARBA00001089"/>
    </source>
</evidence>
<evidence type="ECO:0000313" key="13">
    <source>
        <dbReference type="Proteomes" id="UP001056381"/>
    </source>
</evidence>
<dbReference type="GO" id="GO:0036374">
    <property type="term" value="F:glutathione hydrolase activity"/>
    <property type="evidence" value="ECO:0007669"/>
    <property type="project" value="UniProtKB-UniRule"/>
</dbReference>
<organism evidence="12 13">
    <name type="scientific">SAR86 cluster bacterium</name>
    <dbReference type="NCBI Taxonomy" id="2030880"/>
    <lineage>
        <taxon>Bacteria</taxon>
        <taxon>Pseudomonadati</taxon>
        <taxon>Pseudomonadota</taxon>
        <taxon>Gammaproteobacteria</taxon>
        <taxon>SAR86 cluster</taxon>
    </lineage>
</organism>
<dbReference type="EMBL" id="CP097966">
    <property type="protein sequence ID" value="URQ62764.1"/>
    <property type="molecule type" value="Genomic_DNA"/>
</dbReference>
<dbReference type="InterPro" id="IPR043137">
    <property type="entry name" value="GGT_ssub_C"/>
</dbReference>
<gene>
    <name evidence="12" type="primary">ggt</name>
    <name evidence="12" type="ORF">M9B40_03275</name>
</gene>
<evidence type="ECO:0000313" key="12">
    <source>
        <dbReference type="EMBL" id="URQ62764.1"/>
    </source>
</evidence>
<dbReference type="NCBIfam" id="TIGR00066">
    <property type="entry name" value="g_glut_trans"/>
    <property type="match status" value="1"/>
</dbReference>
<proteinExistence type="inferred from homology"/>
<evidence type="ECO:0000256" key="11">
    <source>
        <dbReference type="RuleBase" id="RU368036"/>
    </source>
</evidence>
<comment type="similarity">
    <text evidence="3 11">Belongs to the gamma-glutamyltransferase family.</text>
</comment>
<evidence type="ECO:0000256" key="5">
    <source>
        <dbReference type="ARBA" id="ARBA00022801"/>
    </source>
</evidence>
<accession>A0A9Q8X0T8</accession>
<dbReference type="InterPro" id="IPR029055">
    <property type="entry name" value="Ntn_hydrolases_N"/>
</dbReference>
<protein>
    <recommendedName>
        <fullName evidence="11">Glutathione hydrolase proenzyme</fullName>
        <ecNumber evidence="11">2.3.2.2</ecNumber>
        <ecNumber evidence="11">3.4.19.13</ecNumber>
    </recommendedName>
    <component>
        <recommendedName>
            <fullName evidence="11">Glutathione hydrolase large chain</fullName>
        </recommendedName>
    </component>
    <component>
        <recommendedName>
            <fullName evidence="11">Glutathione hydrolase small chain</fullName>
        </recommendedName>
    </component>
</protein>
<dbReference type="InterPro" id="IPR000101">
    <property type="entry name" value="GGT_peptidase"/>
</dbReference>
<dbReference type="AlphaFoldDB" id="A0A9Q8X0T8"/>
<dbReference type="EC" id="3.4.19.13" evidence="11"/>
<dbReference type="PANTHER" id="PTHR43199:SF1">
    <property type="entry name" value="GLUTATHIONE HYDROLASE PROENZYME"/>
    <property type="match status" value="1"/>
</dbReference>
<keyword evidence="6 11" id="KW-0865">Zymogen</keyword>
<dbReference type="GO" id="GO:0103068">
    <property type="term" value="F:leukotriene C4 gamma-glutamyl transferase activity"/>
    <property type="evidence" value="ECO:0007669"/>
    <property type="project" value="UniProtKB-EC"/>
</dbReference>
<feature type="active site" description="Nucleophile" evidence="9">
    <location>
        <position position="377"/>
    </location>
</feature>
<comment type="catalytic activity">
    <reaction evidence="1 11">
        <text>an S-substituted glutathione + H2O = an S-substituted L-cysteinylglycine + L-glutamate</text>
        <dbReference type="Rhea" id="RHEA:59468"/>
        <dbReference type="ChEBI" id="CHEBI:15377"/>
        <dbReference type="ChEBI" id="CHEBI:29985"/>
        <dbReference type="ChEBI" id="CHEBI:90779"/>
        <dbReference type="ChEBI" id="CHEBI:143103"/>
        <dbReference type="EC" id="3.4.19.13"/>
    </reaction>
</comment>
<keyword evidence="4 11" id="KW-0808">Transferase</keyword>
<evidence type="ECO:0000256" key="6">
    <source>
        <dbReference type="ARBA" id="ARBA00023145"/>
    </source>
</evidence>
<keyword evidence="11" id="KW-0317">Glutathione biosynthesis</keyword>
<keyword evidence="13" id="KW-1185">Reference proteome</keyword>
<comment type="pathway">
    <text evidence="11">Sulfur metabolism; glutathione metabolism.</text>
</comment>
<evidence type="ECO:0000256" key="8">
    <source>
        <dbReference type="ARBA" id="ARBA00047417"/>
    </source>
</evidence>
<dbReference type="Gene3D" id="1.10.246.130">
    <property type="match status" value="1"/>
</dbReference>
<keyword evidence="7 11" id="KW-0012">Acyltransferase</keyword>
<dbReference type="SUPFAM" id="SSF56235">
    <property type="entry name" value="N-terminal nucleophile aminohydrolases (Ntn hydrolases)"/>
    <property type="match status" value="1"/>
</dbReference>
<feature type="binding site" evidence="10">
    <location>
        <position position="471"/>
    </location>
    <ligand>
        <name>L-glutamate</name>
        <dbReference type="ChEBI" id="CHEBI:29985"/>
    </ligand>
</feature>
<dbReference type="PANTHER" id="PTHR43199">
    <property type="entry name" value="GLUTATHIONE HYDROLASE"/>
    <property type="match status" value="1"/>
</dbReference>
<comment type="subunit">
    <text evidence="11">This enzyme consists of two polypeptide chains, which are synthesized in precursor form from a single polypeptide.</text>
</comment>
<feature type="binding site" evidence="10">
    <location>
        <position position="101"/>
    </location>
    <ligand>
        <name>L-glutamate</name>
        <dbReference type="ChEBI" id="CHEBI:29985"/>
    </ligand>
</feature>
<dbReference type="Pfam" id="PF01019">
    <property type="entry name" value="G_glu_transpept"/>
    <property type="match status" value="1"/>
</dbReference>
<feature type="binding site" evidence="10">
    <location>
        <begin position="448"/>
        <end position="449"/>
    </location>
    <ligand>
        <name>L-glutamate</name>
        <dbReference type="ChEBI" id="CHEBI:29985"/>
    </ligand>
</feature>
<dbReference type="InterPro" id="IPR043138">
    <property type="entry name" value="GGT_lsub"/>
</dbReference>
<keyword evidence="5 11" id="KW-0378">Hydrolase</keyword>
<name>A0A9Q8X0T8_9GAMM</name>
<evidence type="ECO:0000256" key="4">
    <source>
        <dbReference type="ARBA" id="ARBA00022679"/>
    </source>
</evidence>
<comment type="catalytic activity">
    <reaction evidence="2 11">
        <text>glutathione + H2O = L-cysteinylglycine + L-glutamate</text>
        <dbReference type="Rhea" id="RHEA:28807"/>
        <dbReference type="ChEBI" id="CHEBI:15377"/>
        <dbReference type="ChEBI" id="CHEBI:29985"/>
        <dbReference type="ChEBI" id="CHEBI:57925"/>
        <dbReference type="ChEBI" id="CHEBI:61694"/>
        <dbReference type="EC" id="3.4.19.13"/>
    </reaction>
</comment>
<evidence type="ECO:0000256" key="7">
    <source>
        <dbReference type="ARBA" id="ARBA00023315"/>
    </source>
</evidence>